<keyword evidence="4" id="KW-1185">Reference proteome</keyword>
<dbReference type="Gene3D" id="3.60.21.10">
    <property type="match status" value="1"/>
</dbReference>
<comment type="similarity">
    <text evidence="1">Belongs to the CapA family.</text>
</comment>
<name>A0A848DDY9_9PSEU</name>
<reference evidence="3 4" key="1">
    <citation type="submission" date="2020-04" db="EMBL/GenBank/DDBJ databases">
        <authorList>
            <person name="Klaysubun C."/>
            <person name="Duangmal K."/>
            <person name="Lipun K."/>
        </authorList>
    </citation>
    <scope>NUCLEOTIDE SEQUENCE [LARGE SCALE GENOMIC DNA]</scope>
    <source>
        <strain evidence="3 4">DSM 45300</strain>
    </source>
</reference>
<organism evidence="3 4">
    <name type="scientific">Pseudonocardia bannensis</name>
    <dbReference type="NCBI Taxonomy" id="630973"/>
    <lineage>
        <taxon>Bacteria</taxon>
        <taxon>Bacillati</taxon>
        <taxon>Actinomycetota</taxon>
        <taxon>Actinomycetes</taxon>
        <taxon>Pseudonocardiales</taxon>
        <taxon>Pseudonocardiaceae</taxon>
        <taxon>Pseudonocardia</taxon>
    </lineage>
</organism>
<dbReference type="EMBL" id="JAAXKZ010000008">
    <property type="protein sequence ID" value="NMH90783.1"/>
    <property type="molecule type" value="Genomic_DNA"/>
</dbReference>
<dbReference type="InterPro" id="IPR019079">
    <property type="entry name" value="Capsule_synth_CapA"/>
</dbReference>
<proteinExistence type="inferred from homology"/>
<dbReference type="RefSeq" id="WP_169410273.1">
    <property type="nucleotide sequence ID" value="NZ_JAAXKZ010000008.1"/>
</dbReference>
<comment type="caution">
    <text evidence="3">The sequence shown here is derived from an EMBL/GenBank/DDBJ whole genome shotgun (WGS) entry which is preliminary data.</text>
</comment>
<dbReference type="PANTHER" id="PTHR33393">
    <property type="entry name" value="POLYGLUTAMINE SYNTHESIS ACCESSORY PROTEIN RV0574C-RELATED"/>
    <property type="match status" value="1"/>
</dbReference>
<gene>
    <name evidence="3" type="ORF">HF519_04130</name>
</gene>
<dbReference type="Pfam" id="PF09587">
    <property type="entry name" value="PGA_cap"/>
    <property type="match status" value="1"/>
</dbReference>
<evidence type="ECO:0000313" key="3">
    <source>
        <dbReference type="EMBL" id="NMH90783.1"/>
    </source>
</evidence>
<sequence>MRDGLVTMFLCGDVMLGRGVDQILPHPGDPALQEASIRDARGYVTLAQAVNGSIPRPVDFAWPWGDALPVLDEVAADARVVNLETSITRSDDFAPGKAVHYRMSPANLPCLSAARPGVCVLANNHVLDFGYRGLQETLDALAGARLPATGAGRDATEAWRPAGLPIGGGGRVLVFSFGTESSGIPAGWAATGDRAGVGFLPVLSDAAAAQVVGRVRRLKGTGDIVVASIHWGSNWGYDIPRQQIRFAHRLVDAGVDVVHGHSSHHPRPIEVYRDKLILYGCGDLIDDYEGITGHAKYRDDLRLLYFVSVDPDTGNLVRLHMAPMQARQMRLRHASDADAAWLRTVLDRVSRGFGARVDLGPEGMLVLRRAGAKRT</sequence>
<evidence type="ECO:0000259" key="2">
    <source>
        <dbReference type="SMART" id="SM00854"/>
    </source>
</evidence>
<accession>A0A848DDY9</accession>
<dbReference type="Proteomes" id="UP000586918">
    <property type="component" value="Unassembled WGS sequence"/>
</dbReference>
<protein>
    <submittedName>
        <fullName evidence="3">CapA family protein</fullName>
    </submittedName>
</protein>
<dbReference type="SMART" id="SM00854">
    <property type="entry name" value="PGA_cap"/>
    <property type="match status" value="1"/>
</dbReference>
<dbReference type="AlphaFoldDB" id="A0A848DDY9"/>
<evidence type="ECO:0000313" key="4">
    <source>
        <dbReference type="Proteomes" id="UP000586918"/>
    </source>
</evidence>
<feature type="domain" description="Capsule synthesis protein CapA" evidence="2">
    <location>
        <begin position="7"/>
        <end position="288"/>
    </location>
</feature>
<dbReference type="InterPro" id="IPR029052">
    <property type="entry name" value="Metallo-depent_PP-like"/>
</dbReference>
<dbReference type="InterPro" id="IPR052169">
    <property type="entry name" value="CW_Biosynth-Accessory"/>
</dbReference>
<dbReference type="SUPFAM" id="SSF56300">
    <property type="entry name" value="Metallo-dependent phosphatases"/>
    <property type="match status" value="1"/>
</dbReference>
<evidence type="ECO:0000256" key="1">
    <source>
        <dbReference type="ARBA" id="ARBA00005662"/>
    </source>
</evidence>
<dbReference type="PANTHER" id="PTHR33393:SF11">
    <property type="entry name" value="POLYGLUTAMINE SYNTHESIS ACCESSORY PROTEIN RV0574C-RELATED"/>
    <property type="match status" value="1"/>
</dbReference>
<dbReference type="CDD" id="cd07381">
    <property type="entry name" value="MPP_CapA"/>
    <property type="match status" value="1"/>
</dbReference>